<name>A0A3M2R1E7_9HYPO</name>
<sequence length="625" mass="70534">MYSPALLVCVFGSTVLALWFSTLVTYRLFFHSLAKYPGPKLAACTEFWFVRAWLSGHCHVVLSEMHKKYGDVVRIAPNELSFRSSAAYKDIYGHAAKGRPPFLKSKVFYNRGPSVTHPDIVFTRDPESHRLQRRSLSRAFSAKALHEAEVTIQEHTGLFVDQIRKNAGPGSWGANMSEVYNWLTFDVIGDLAFGESFDSVASWKPSIWVTLLMNLTKHMTFVPAAHRLSIPASVLPAFMPKDVSKNAAYHDKLTEEKINRRIGLAKSSDRDDFFALILRRGSFDPVHLREQAKILMLAGSETTATFLAAVTFFLLKNDTTLQRLQHEVRSSFSSAGEINGQSTSNLSYLHAVVEEGLRMFPPAPIGLPRVCPGETIDGHYIPAGTDVSVDTYALAHDERCFQEPYEFRPERWIGDGTGDDREASRPFSLGPRACLGINLAYLEARIILASMVYTFDWELVNKDLEWFMERYSKLDKHDKEGLKQLKRELKQNNLLNLPGFPAASMKLSGRQRASLMSFNCSVLLLLYKNTLQPQEEQFIRDEQRLLDNLAQKLTQHGEPTTTESAFLAALTNEPTAGSGHLGWLQQVLAYLEEVRFYTLAAFTLGGSTEKTPTTWWPQMMRAEAW</sequence>
<dbReference type="GO" id="GO:0005506">
    <property type="term" value="F:iron ion binding"/>
    <property type="evidence" value="ECO:0007669"/>
    <property type="project" value="InterPro"/>
</dbReference>
<dbReference type="InterPro" id="IPR050121">
    <property type="entry name" value="Cytochrome_P450_monoxygenase"/>
</dbReference>
<keyword evidence="7" id="KW-0503">Monooxygenase</keyword>
<protein>
    <recommendedName>
        <fullName evidence="10">Isotrichodermin C-15 hydroxylase</fullName>
    </recommendedName>
</protein>
<dbReference type="InterPro" id="IPR001128">
    <property type="entry name" value="Cyt_P450"/>
</dbReference>
<dbReference type="PRINTS" id="PR00463">
    <property type="entry name" value="EP450I"/>
</dbReference>
<dbReference type="GO" id="GO:0016705">
    <property type="term" value="F:oxidoreductase activity, acting on paired donors, with incorporation or reduction of molecular oxygen"/>
    <property type="evidence" value="ECO:0007669"/>
    <property type="project" value="InterPro"/>
</dbReference>
<keyword evidence="4 6" id="KW-0479">Metal-binding</keyword>
<evidence type="ECO:0008006" key="10">
    <source>
        <dbReference type="Google" id="ProtNLM"/>
    </source>
</evidence>
<comment type="similarity">
    <text evidence="2 7">Belongs to the cytochrome P450 family.</text>
</comment>
<evidence type="ECO:0000256" key="3">
    <source>
        <dbReference type="ARBA" id="ARBA00022617"/>
    </source>
</evidence>
<dbReference type="GO" id="GO:0004497">
    <property type="term" value="F:monooxygenase activity"/>
    <property type="evidence" value="ECO:0007669"/>
    <property type="project" value="UniProtKB-KW"/>
</dbReference>
<evidence type="ECO:0000256" key="1">
    <source>
        <dbReference type="ARBA" id="ARBA00001971"/>
    </source>
</evidence>
<dbReference type="PANTHER" id="PTHR24305">
    <property type="entry name" value="CYTOCHROME P450"/>
    <property type="match status" value="1"/>
</dbReference>
<dbReference type="InterPro" id="IPR017972">
    <property type="entry name" value="Cyt_P450_CS"/>
</dbReference>
<keyword evidence="7" id="KW-0560">Oxidoreductase</keyword>
<gene>
    <name evidence="8" type="ORF">CDV36_016082</name>
</gene>
<evidence type="ECO:0000256" key="5">
    <source>
        <dbReference type="ARBA" id="ARBA00023004"/>
    </source>
</evidence>
<accession>A0A3M2R1E7</accession>
<reference evidence="8 9" key="1">
    <citation type="submission" date="2017-06" db="EMBL/GenBank/DDBJ databases">
        <title>Comparative genomic analysis of Ambrosia Fusariam Clade fungi.</title>
        <authorList>
            <person name="Stajich J.E."/>
            <person name="Carrillo J."/>
            <person name="Kijimoto T."/>
            <person name="Eskalen A."/>
            <person name="O'Donnell K."/>
            <person name="Kasson M."/>
        </authorList>
    </citation>
    <scope>NUCLEOTIDE SEQUENCE [LARGE SCALE GENOMIC DNA]</scope>
    <source>
        <strain evidence="8">UCR3666</strain>
    </source>
</reference>
<dbReference type="InterPro" id="IPR036396">
    <property type="entry name" value="Cyt_P450_sf"/>
</dbReference>
<dbReference type="Pfam" id="PF00067">
    <property type="entry name" value="p450"/>
    <property type="match status" value="1"/>
</dbReference>
<evidence type="ECO:0000256" key="7">
    <source>
        <dbReference type="RuleBase" id="RU000461"/>
    </source>
</evidence>
<evidence type="ECO:0000256" key="2">
    <source>
        <dbReference type="ARBA" id="ARBA00010617"/>
    </source>
</evidence>
<dbReference type="GO" id="GO:0020037">
    <property type="term" value="F:heme binding"/>
    <property type="evidence" value="ECO:0007669"/>
    <property type="project" value="InterPro"/>
</dbReference>
<dbReference type="InterPro" id="IPR002401">
    <property type="entry name" value="Cyt_P450_E_grp-I"/>
</dbReference>
<evidence type="ECO:0000313" key="8">
    <source>
        <dbReference type="EMBL" id="RMI99058.1"/>
    </source>
</evidence>
<dbReference type="AlphaFoldDB" id="A0A3M2R1E7"/>
<keyword evidence="5 6" id="KW-0408">Iron</keyword>
<dbReference type="PROSITE" id="PS00086">
    <property type="entry name" value="CYTOCHROME_P450"/>
    <property type="match status" value="1"/>
</dbReference>
<dbReference type="STRING" id="2010991.A0A3M2R1E7"/>
<dbReference type="PRINTS" id="PR00385">
    <property type="entry name" value="P450"/>
</dbReference>
<dbReference type="EMBL" id="NKUJ01000763">
    <property type="protein sequence ID" value="RMI99058.1"/>
    <property type="molecule type" value="Genomic_DNA"/>
</dbReference>
<dbReference type="PANTHER" id="PTHR24305:SF210">
    <property type="entry name" value="CYTOCHROME P450 MONOOXYGENASE ASQL-RELATED"/>
    <property type="match status" value="1"/>
</dbReference>
<keyword evidence="3 6" id="KW-0349">Heme</keyword>
<keyword evidence="9" id="KW-1185">Reference proteome</keyword>
<dbReference type="CDD" id="cd11058">
    <property type="entry name" value="CYP60B-like"/>
    <property type="match status" value="1"/>
</dbReference>
<comment type="caution">
    <text evidence="8">The sequence shown here is derived from an EMBL/GenBank/DDBJ whole genome shotgun (WGS) entry which is preliminary data.</text>
</comment>
<dbReference type="SUPFAM" id="SSF48264">
    <property type="entry name" value="Cytochrome P450"/>
    <property type="match status" value="1"/>
</dbReference>
<comment type="cofactor">
    <cofactor evidence="1 6">
        <name>heme</name>
        <dbReference type="ChEBI" id="CHEBI:30413"/>
    </cofactor>
</comment>
<proteinExistence type="inferred from homology"/>
<evidence type="ECO:0000313" key="9">
    <source>
        <dbReference type="Proteomes" id="UP000277212"/>
    </source>
</evidence>
<evidence type="ECO:0000256" key="6">
    <source>
        <dbReference type="PIRSR" id="PIRSR602401-1"/>
    </source>
</evidence>
<evidence type="ECO:0000256" key="4">
    <source>
        <dbReference type="ARBA" id="ARBA00022723"/>
    </source>
</evidence>
<dbReference type="Proteomes" id="UP000277212">
    <property type="component" value="Unassembled WGS sequence"/>
</dbReference>
<feature type="binding site" description="axial binding residue" evidence="6">
    <location>
        <position position="434"/>
    </location>
    <ligand>
        <name>heme</name>
        <dbReference type="ChEBI" id="CHEBI:30413"/>
    </ligand>
    <ligandPart>
        <name>Fe</name>
        <dbReference type="ChEBI" id="CHEBI:18248"/>
    </ligandPart>
</feature>
<organism evidence="8 9">
    <name type="scientific">Fusarium kuroshium</name>
    <dbReference type="NCBI Taxonomy" id="2010991"/>
    <lineage>
        <taxon>Eukaryota</taxon>
        <taxon>Fungi</taxon>
        <taxon>Dikarya</taxon>
        <taxon>Ascomycota</taxon>
        <taxon>Pezizomycotina</taxon>
        <taxon>Sordariomycetes</taxon>
        <taxon>Hypocreomycetidae</taxon>
        <taxon>Hypocreales</taxon>
        <taxon>Nectriaceae</taxon>
        <taxon>Fusarium</taxon>
        <taxon>Fusarium solani species complex</taxon>
    </lineage>
</organism>
<dbReference type="Gene3D" id="1.10.630.10">
    <property type="entry name" value="Cytochrome P450"/>
    <property type="match status" value="1"/>
</dbReference>
<dbReference type="OrthoDB" id="1470350at2759"/>